<proteinExistence type="predicted"/>
<gene>
    <name evidence="1" type="ORF">ADL12_42725</name>
</gene>
<accession>A0A101J8H6</accession>
<dbReference type="EMBL" id="LLZG01000399">
    <property type="protein sequence ID" value="KUL22158.1"/>
    <property type="molecule type" value="Genomic_DNA"/>
</dbReference>
<organism evidence="1 2">
    <name type="scientific">Streptomyces regalis</name>
    <dbReference type="NCBI Taxonomy" id="68262"/>
    <lineage>
        <taxon>Bacteria</taxon>
        <taxon>Bacillati</taxon>
        <taxon>Actinomycetota</taxon>
        <taxon>Actinomycetes</taxon>
        <taxon>Kitasatosporales</taxon>
        <taxon>Streptomycetaceae</taxon>
        <taxon>Streptomyces</taxon>
    </lineage>
</organism>
<dbReference type="AlphaFoldDB" id="A0A101J8H6"/>
<comment type="caution">
    <text evidence="1">The sequence shown here is derived from an EMBL/GenBank/DDBJ whole genome shotgun (WGS) entry which is preliminary data.</text>
</comment>
<reference evidence="2" key="1">
    <citation type="submission" date="2015-10" db="EMBL/GenBank/DDBJ databases">
        <authorList>
            <person name="Ju K.-S."/>
            <person name="Doroghazi J.R."/>
            <person name="Metcalf W.W."/>
        </authorList>
    </citation>
    <scope>NUCLEOTIDE SEQUENCE [LARGE SCALE GENOMIC DNA]</scope>
    <source>
        <strain evidence="2">NRRL 3151</strain>
    </source>
</reference>
<evidence type="ECO:0000313" key="2">
    <source>
        <dbReference type="Proteomes" id="UP000053923"/>
    </source>
</evidence>
<sequence>MRAGRLPQWARAGFTDGTAEHFVLGDRGQLIGVVFGYPLTERSTPEPGRQNKIRWIPRDAEAADEAGSLRITAVRAGSGHTVRREVSPWPGPSVIDLPAAGCWSLTLRWGTHTDTTDLHYRTR</sequence>
<protein>
    <submittedName>
        <fullName evidence="1">Uncharacterized protein</fullName>
    </submittedName>
</protein>
<keyword evidence="2" id="KW-1185">Reference proteome</keyword>
<evidence type="ECO:0000313" key="1">
    <source>
        <dbReference type="EMBL" id="KUL22158.1"/>
    </source>
</evidence>
<name>A0A101J8H6_9ACTN</name>
<dbReference type="RefSeq" id="WP_062713628.1">
    <property type="nucleotide sequence ID" value="NZ_LLZG01000399.1"/>
</dbReference>
<dbReference type="Proteomes" id="UP000053923">
    <property type="component" value="Unassembled WGS sequence"/>
</dbReference>